<organism evidence="2 3">
    <name type="scientific">Fusarium gaditjirri</name>
    <dbReference type="NCBI Taxonomy" id="282569"/>
    <lineage>
        <taxon>Eukaryota</taxon>
        <taxon>Fungi</taxon>
        <taxon>Dikarya</taxon>
        <taxon>Ascomycota</taxon>
        <taxon>Pezizomycotina</taxon>
        <taxon>Sordariomycetes</taxon>
        <taxon>Hypocreomycetidae</taxon>
        <taxon>Hypocreales</taxon>
        <taxon>Nectriaceae</taxon>
        <taxon>Fusarium</taxon>
        <taxon>Fusarium nisikadoi species complex</taxon>
    </lineage>
</organism>
<reference evidence="2" key="1">
    <citation type="journal article" date="2020" name="BMC Genomics">
        <title>Correction to: Identification and distribution of gene clusters required for synthesis of sphingolipid metabolism inhibitors in diverse species of the filamentous fungus Fusarium.</title>
        <authorList>
            <person name="Kim H.S."/>
            <person name="Lohmar J.M."/>
            <person name="Busman M."/>
            <person name="Brown D.W."/>
            <person name="Naumann T.A."/>
            <person name="Divon H.H."/>
            <person name="Lysoe E."/>
            <person name="Uhlig S."/>
            <person name="Proctor R.H."/>
        </authorList>
    </citation>
    <scope>NUCLEOTIDE SEQUENCE</scope>
    <source>
        <strain evidence="2">NRRL 45417</strain>
    </source>
</reference>
<feature type="compositionally biased region" description="Basic and acidic residues" evidence="1">
    <location>
        <begin position="27"/>
        <end position="39"/>
    </location>
</feature>
<feature type="compositionally biased region" description="Polar residues" evidence="1">
    <location>
        <begin position="41"/>
        <end position="50"/>
    </location>
</feature>
<protein>
    <submittedName>
        <fullName evidence="2">Uncharacterized protein</fullName>
    </submittedName>
</protein>
<reference evidence="2" key="2">
    <citation type="submission" date="2020-05" db="EMBL/GenBank/DDBJ databases">
        <authorList>
            <person name="Kim H.-S."/>
            <person name="Proctor R.H."/>
            <person name="Brown D.W."/>
        </authorList>
    </citation>
    <scope>NUCLEOTIDE SEQUENCE</scope>
    <source>
        <strain evidence="2">NRRL 45417</strain>
    </source>
</reference>
<dbReference type="EMBL" id="JABFAI010000087">
    <property type="protein sequence ID" value="KAF4956310.1"/>
    <property type="molecule type" value="Genomic_DNA"/>
</dbReference>
<feature type="compositionally biased region" description="Basic and acidic residues" evidence="1">
    <location>
        <begin position="8"/>
        <end position="18"/>
    </location>
</feature>
<sequence>MSFTQDNTEARDDSDINAEHVPSLLFSKEDTNESSREPESQAIQTGGNRQSKYRGVESLIRAIEGLQVQSNPTKSQSCVVRVPACPCQDKSTGLPPRNYDLTRFPRGLGFTADLFIGLDNHVDEADMEGTKIMVVKAQRRIDHNMPAAGRIQQGDSIVLSTKTFIAACGLPKRSVRSRLERFLVESTL</sequence>
<feature type="region of interest" description="Disordered" evidence="1">
    <location>
        <begin position="1"/>
        <end position="51"/>
    </location>
</feature>
<name>A0A8H4TE72_9HYPO</name>
<evidence type="ECO:0000313" key="2">
    <source>
        <dbReference type="EMBL" id="KAF4956310.1"/>
    </source>
</evidence>
<comment type="caution">
    <text evidence="2">The sequence shown here is derived from an EMBL/GenBank/DDBJ whole genome shotgun (WGS) entry which is preliminary data.</text>
</comment>
<dbReference type="Proteomes" id="UP000604273">
    <property type="component" value="Unassembled WGS sequence"/>
</dbReference>
<evidence type="ECO:0000256" key="1">
    <source>
        <dbReference type="SAM" id="MobiDB-lite"/>
    </source>
</evidence>
<accession>A0A8H4TE72</accession>
<dbReference type="AlphaFoldDB" id="A0A8H4TE72"/>
<evidence type="ECO:0000313" key="3">
    <source>
        <dbReference type="Proteomes" id="UP000604273"/>
    </source>
</evidence>
<gene>
    <name evidence="2" type="ORF">FGADI_3887</name>
</gene>
<keyword evidence="3" id="KW-1185">Reference proteome</keyword>
<proteinExistence type="predicted"/>